<dbReference type="RefSeq" id="XP_024579110.1">
    <property type="nucleotide sequence ID" value="XM_024728654.2"/>
</dbReference>
<accession>A0A0P1ANM7</accession>
<evidence type="ECO:0000313" key="2">
    <source>
        <dbReference type="Proteomes" id="UP000054928"/>
    </source>
</evidence>
<dbReference type="AlphaFoldDB" id="A0A0P1ANM7"/>
<protein>
    <submittedName>
        <fullName evidence="1">Uncharacterized protein</fullName>
    </submittedName>
</protein>
<reference evidence="2" key="1">
    <citation type="submission" date="2014-09" db="EMBL/GenBank/DDBJ databases">
        <authorList>
            <person name="Sharma Rahul"/>
            <person name="Thines Marco"/>
        </authorList>
    </citation>
    <scope>NUCLEOTIDE SEQUENCE [LARGE SCALE GENOMIC DNA]</scope>
</reference>
<name>A0A0P1ANM7_PLAHL</name>
<sequence length="174" mass="20115">MDQLRIFKQTKRFVELKTMTTNALMHLFQILVTVAVALLAVSKVEAKATGWTDIFKRSPSHSYEDITSTVLTNRKLWKDNRESLKKYEKHKTAFFDGKTLLQHASNIGYKGSDLNRSDKADILNDYYLYNDLLYDLKTLATEHGENGTSCGFYRISSEGRTESNQYKVWRNNAK</sequence>
<dbReference type="EMBL" id="CCYD01000645">
    <property type="protein sequence ID" value="CEG42741.1"/>
    <property type="molecule type" value="Genomic_DNA"/>
</dbReference>
<dbReference type="GeneID" id="36409702"/>
<organism evidence="1 2">
    <name type="scientific">Plasmopara halstedii</name>
    <name type="common">Downy mildew of sunflower</name>
    <dbReference type="NCBI Taxonomy" id="4781"/>
    <lineage>
        <taxon>Eukaryota</taxon>
        <taxon>Sar</taxon>
        <taxon>Stramenopiles</taxon>
        <taxon>Oomycota</taxon>
        <taxon>Peronosporomycetes</taxon>
        <taxon>Peronosporales</taxon>
        <taxon>Peronosporaceae</taxon>
        <taxon>Plasmopara</taxon>
    </lineage>
</organism>
<evidence type="ECO:0000313" key="1">
    <source>
        <dbReference type="EMBL" id="CEG42741.1"/>
    </source>
</evidence>
<proteinExistence type="predicted"/>
<dbReference type="Proteomes" id="UP000054928">
    <property type="component" value="Unassembled WGS sequence"/>
</dbReference>
<keyword evidence="2" id="KW-1185">Reference proteome</keyword>